<dbReference type="Proteomes" id="UP001531129">
    <property type="component" value="Unassembled WGS sequence"/>
</dbReference>
<evidence type="ECO:0000256" key="1">
    <source>
        <dbReference type="SAM" id="MobiDB-lite"/>
    </source>
</evidence>
<dbReference type="Gene3D" id="1.10.10.10">
    <property type="entry name" value="Winged helix-like DNA-binding domain superfamily/Winged helix DNA-binding domain"/>
    <property type="match status" value="1"/>
</dbReference>
<comment type="caution">
    <text evidence="2">The sequence shown here is derived from an EMBL/GenBank/DDBJ whole genome shotgun (WGS) entry which is preliminary data.</text>
</comment>
<feature type="region of interest" description="Disordered" evidence="1">
    <location>
        <begin position="1"/>
        <end position="33"/>
    </location>
</feature>
<evidence type="ECO:0000313" key="2">
    <source>
        <dbReference type="EMBL" id="MEI1247476.1"/>
    </source>
</evidence>
<evidence type="ECO:0008006" key="4">
    <source>
        <dbReference type="Google" id="ProtNLM"/>
    </source>
</evidence>
<reference evidence="2 3" key="1">
    <citation type="submission" date="2024-01" db="EMBL/GenBank/DDBJ databases">
        <title>Draft genome sequences of three bacterial strains isolated from Acacia saligna represent a potential new species within the genus Rhizobium.</title>
        <authorList>
            <person name="Tambong J.T."/>
            <person name="Mnasri B."/>
        </authorList>
    </citation>
    <scope>NUCLEOTIDE SEQUENCE [LARGE SCALE GENOMIC DNA]</scope>
    <source>
        <strain evidence="2 3">1AS12I</strain>
    </source>
</reference>
<feature type="compositionally biased region" description="Basic and acidic residues" evidence="1">
    <location>
        <begin position="12"/>
        <end position="25"/>
    </location>
</feature>
<sequence>MTGQQPDGGLHQQDRYQCRRERPPRDSQCPQRDYCPQKAETIAKRIGLSVSAVQTRLKSLREEAGIRAEVPVGDREATGRAKVLTAG</sequence>
<dbReference type="InterPro" id="IPR036388">
    <property type="entry name" value="WH-like_DNA-bd_sf"/>
</dbReference>
<evidence type="ECO:0000313" key="3">
    <source>
        <dbReference type="Proteomes" id="UP001531129"/>
    </source>
</evidence>
<dbReference type="EMBL" id="JBAMYC010000002">
    <property type="protein sequence ID" value="MEI1247476.1"/>
    <property type="molecule type" value="Genomic_DNA"/>
</dbReference>
<organism evidence="2 3">
    <name type="scientific">Rhizobium aouanii</name>
    <dbReference type="NCBI Taxonomy" id="3118145"/>
    <lineage>
        <taxon>Bacteria</taxon>
        <taxon>Pseudomonadati</taxon>
        <taxon>Pseudomonadota</taxon>
        <taxon>Alphaproteobacteria</taxon>
        <taxon>Hyphomicrobiales</taxon>
        <taxon>Rhizobiaceae</taxon>
        <taxon>Rhizobium/Agrobacterium group</taxon>
        <taxon>Rhizobium</taxon>
    </lineage>
</organism>
<proteinExistence type="predicted"/>
<protein>
    <recommendedName>
        <fullName evidence="4">Winged helix-turn-helix transcriptional regulator</fullName>
    </recommendedName>
</protein>
<name>A0ABU8CG35_9HYPH</name>
<gene>
    <name evidence="2" type="ORF">V8Q02_05475</name>
</gene>
<keyword evidence="3" id="KW-1185">Reference proteome</keyword>
<dbReference type="RefSeq" id="WP_335910774.1">
    <property type="nucleotide sequence ID" value="NZ_JBAMYB010000002.1"/>
</dbReference>
<accession>A0ABU8CG35</accession>